<dbReference type="Proteomes" id="UP000239920">
    <property type="component" value="Unassembled WGS sequence"/>
</dbReference>
<organism evidence="2 3">
    <name type="scientific">Limosilactobacillus pontis</name>
    <dbReference type="NCBI Taxonomy" id="35787"/>
    <lineage>
        <taxon>Bacteria</taxon>
        <taxon>Bacillati</taxon>
        <taxon>Bacillota</taxon>
        <taxon>Bacilli</taxon>
        <taxon>Lactobacillales</taxon>
        <taxon>Lactobacillaceae</taxon>
        <taxon>Limosilactobacillus</taxon>
    </lineage>
</organism>
<dbReference type="AlphaFoldDB" id="A0A2J6NPX4"/>
<dbReference type="OrthoDB" id="9807674at2"/>
<evidence type="ECO:0000313" key="3">
    <source>
        <dbReference type="Proteomes" id="UP000239920"/>
    </source>
</evidence>
<reference evidence="2 3" key="1">
    <citation type="submission" date="2017-09" db="EMBL/GenBank/DDBJ databases">
        <title>Bacterial strain isolated from the female urinary microbiota.</title>
        <authorList>
            <person name="Thomas-White K."/>
            <person name="Kumar N."/>
            <person name="Forster S."/>
            <person name="Putonti C."/>
            <person name="Lawley T."/>
            <person name="Wolfe A.J."/>
        </authorList>
    </citation>
    <scope>NUCLEOTIDE SEQUENCE [LARGE SCALE GENOMIC DNA]</scope>
    <source>
        <strain evidence="2 3">UMB0683</strain>
    </source>
</reference>
<keyword evidence="2" id="KW-0808">Transferase</keyword>
<comment type="caution">
    <text evidence="2">The sequence shown here is derived from an EMBL/GenBank/DDBJ whole genome shotgun (WGS) entry which is preliminary data.</text>
</comment>
<evidence type="ECO:0000259" key="1">
    <source>
        <dbReference type="Pfam" id="PF04230"/>
    </source>
</evidence>
<name>A0A2J6NPX4_9LACO</name>
<dbReference type="Pfam" id="PF04230">
    <property type="entry name" value="PS_pyruv_trans"/>
    <property type="match status" value="1"/>
</dbReference>
<dbReference type="RefSeq" id="WP_104687916.1">
    <property type="nucleotide sequence ID" value="NZ_JBKTHY010000003.1"/>
</dbReference>
<gene>
    <name evidence="2" type="ORF">CK797_00750</name>
</gene>
<evidence type="ECO:0000313" key="2">
    <source>
        <dbReference type="EMBL" id="PMB83355.1"/>
    </source>
</evidence>
<dbReference type="InterPro" id="IPR007345">
    <property type="entry name" value="Polysacch_pyruvyl_Trfase"/>
</dbReference>
<dbReference type="PANTHER" id="PTHR36836">
    <property type="entry name" value="COLANIC ACID BIOSYNTHESIS PROTEIN WCAK"/>
    <property type="match status" value="1"/>
</dbReference>
<accession>A0A2J6NPX4</accession>
<protein>
    <submittedName>
        <fullName evidence="2">Polysaccharide pyruvyl transferase</fullName>
    </submittedName>
</protein>
<sequence>MFKSLTDFLMPMIISLKCNYFKIKQPLKSRLSNLGDSKKIFYMMLPTHGNIGDQAIAVATLKMLEDQFSDYKIVTINDDEIYSGIHAIKEVISPHDLIFIHGGGNMGDLYLTAERQRLCIVKNFPNNKIISMTQTAFFSDSNQGRRQLARSRKIYNSHEDLILFAREKKTFDFMKSNFGNAHVKLIPDIVFYLYNPNNKIKGRRNFITTCLRSDEESILLSPHEVIDCISKIDKEMFIYDTYVARQISNNIDRVLEVRSLMNQFRRSKIVVTDRMHGMVLSAITGTPCIVTKSMDDKIVGTYQWIKDLNYVDFVDSFDNKILKEKIESLCNLEKISTLDIKSKYLMDIREQVFSN</sequence>
<dbReference type="EMBL" id="PNFV01000001">
    <property type="protein sequence ID" value="PMB83355.1"/>
    <property type="molecule type" value="Genomic_DNA"/>
</dbReference>
<feature type="domain" description="Polysaccharide pyruvyl transferase" evidence="1">
    <location>
        <begin position="50"/>
        <end position="290"/>
    </location>
</feature>
<proteinExistence type="predicted"/>
<dbReference type="PANTHER" id="PTHR36836:SF1">
    <property type="entry name" value="COLANIC ACID BIOSYNTHESIS PROTEIN WCAK"/>
    <property type="match status" value="1"/>
</dbReference>
<dbReference type="GO" id="GO:0016740">
    <property type="term" value="F:transferase activity"/>
    <property type="evidence" value="ECO:0007669"/>
    <property type="project" value="UniProtKB-KW"/>
</dbReference>